<reference evidence="4" key="1">
    <citation type="journal article" date="2019" name="Int. J. Syst. Evol. Microbiol.">
        <title>The Global Catalogue of Microorganisms (GCM) 10K type strain sequencing project: providing services to taxonomists for standard genome sequencing and annotation.</title>
        <authorList>
            <consortium name="The Broad Institute Genomics Platform"/>
            <consortium name="The Broad Institute Genome Sequencing Center for Infectious Disease"/>
            <person name="Wu L."/>
            <person name="Ma J."/>
        </authorList>
    </citation>
    <scope>NUCLEOTIDE SEQUENCE [LARGE SCALE GENOMIC DNA]</scope>
    <source>
        <strain evidence="4">JCM 17933</strain>
    </source>
</reference>
<evidence type="ECO:0000256" key="1">
    <source>
        <dbReference type="SAM" id="Coils"/>
    </source>
</evidence>
<dbReference type="InterPro" id="IPR011335">
    <property type="entry name" value="Restrct_endonuc-II-like"/>
</dbReference>
<keyword evidence="3" id="KW-0255">Endonuclease</keyword>
<dbReference type="SUPFAM" id="SSF52980">
    <property type="entry name" value="Restriction endonuclease-like"/>
    <property type="match status" value="1"/>
</dbReference>
<feature type="domain" description="Restriction endonuclease type IV Mrr" evidence="2">
    <location>
        <begin position="176"/>
        <end position="284"/>
    </location>
</feature>
<sequence length="322" mass="36109">MSNDPFHYPSELLGLLIDTIPRLVRSKLDVLDFFRSAGVPEPMTADLRRQVAADRGSISKYAIARTVLNRLNQDGDRSLGPRREVVRRVCEFEAFSTCWSEDQLTAKGLVADVRSLVNTKDSFTRMRQEQERERAERLWQQREAAEALQRQRAEREALRQRLAGLASMTNAHQRGIAFEKLLNELFALDGLRVRESFTVKEDGEVVEQIDGLIELAGQQYLVEAKWWNAPLGPGVTAQHLVRVHNRADVRGLYISASGYTHGAISQCVEALASKVVVLAEIHELLFLLEQQGNIADWLAAKARAAAVDRVPLFRPSVQAAAS</sequence>
<protein>
    <submittedName>
        <fullName evidence="3">Restriction endonuclease</fullName>
    </submittedName>
</protein>
<dbReference type="GO" id="GO:0004519">
    <property type="term" value="F:endonuclease activity"/>
    <property type="evidence" value="ECO:0007669"/>
    <property type="project" value="UniProtKB-KW"/>
</dbReference>
<keyword evidence="3" id="KW-0540">Nuclease</keyword>
<accession>A0ABP8QN88</accession>
<keyword evidence="4" id="KW-1185">Reference proteome</keyword>
<name>A0ABP8QN88_9ACTN</name>
<evidence type="ECO:0000313" key="3">
    <source>
        <dbReference type="EMBL" id="GAA4507051.1"/>
    </source>
</evidence>
<keyword evidence="1" id="KW-0175">Coiled coil</keyword>
<organism evidence="3 4">
    <name type="scientific">Actinoallomurus oryzae</name>
    <dbReference type="NCBI Taxonomy" id="502180"/>
    <lineage>
        <taxon>Bacteria</taxon>
        <taxon>Bacillati</taxon>
        <taxon>Actinomycetota</taxon>
        <taxon>Actinomycetes</taxon>
        <taxon>Streptosporangiales</taxon>
        <taxon>Thermomonosporaceae</taxon>
        <taxon>Actinoallomurus</taxon>
    </lineage>
</organism>
<feature type="coiled-coil region" evidence="1">
    <location>
        <begin position="141"/>
        <end position="168"/>
    </location>
</feature>
<proteinExistence type="predicted"/>
<gene>
    <name evidence="3" type="ORF">GCM10023191_064970</name>
</gene>
<evidence type="ECO:0000313" key="4">
    <source>
        <dbReference type="Proteomes" id="UP001500503"/>
    </source>
</evidence>
<dbReference type="Proteomes" id="UP001500503">
    <property type="component" value="Unassembled WGS sequence"/>
</dbReference>
<evidence type="ECO:0000259" key="2">
    <source>
        <dbReference type="Pfam" id="PF04471"/>
    </source>
</evidence>
<dbReference type="InterPro" id="IPR007560">
    <property type="entry name" value="Restrct_endonuc_IV_Mrr"/>
</dbReference>
<comment type="caution">
    <text evidence="3">The sequence shown here is derived from an EMBL/GenBank/DDBJ whole genome shotgun (WGS) entry which is preliminary data.</text>
</comment>
<keyword evidence="3" id="KW-0378">Hydrolase</keyword>
<dbReference type="RefSeq" id="WP_345470333.1">
    <property type="nucleotide sequence ID" value="NZ_BAABHF010000040.1"/>
</dbReference>
<dbReference type="EMBL" id="BAABHF010000040">
    <property type="protein sequence ID" value="GAA4507051.1"/>
    <property type="molecule type" value="Genomic_DNA"/>
</dbReference>
<dbReference type="Pfam" id="PF04471">
    <property type="entry name" value="Mrr_cat"/>
    <property type="match status" value="1"/>
</dbReference>